<proteinExistence type="predicted"/>
<organism evidence="1 2">
    <name type="scientific">Xenotaenia resolanae</name>
    <dbReference type="NCBI Taxonomy" id="208358"/>
    <lineage>
        <taxon>Eukaryota</taxon>
        <taxon>Metazoa</taxon>
        <taxon>Chordata</taxon>
        <taxon>Craniata</taxon>
        <taxon>Vertebrata</taxon>
        <taxon>Euteleostomi</taxon>
        <taxon>Actinopterygii</taxon>
        <taxon>Neopterygii</taxon>
        <taxon>Teleostei</taxon>
        <taxon>Neoteleostei</taxon>
        <taxon>Acanthomorphata</taxon>
        <taxon>Ovalentaria</taxon>
        <taxon>Atherinomorphae</taxon>
        <taxon>Cyprinodontiformes</taxon>
        <taxon>Goodeidae</taxon>
        <taxon>Xenotaenia</taxon>
    </lineage>
</organism>
<comment type="caution">
    <text evidence="1">The sequence shown here is derived from an EMBL/GenBank/DDBJ whole genome shotgun (WGS) entry which is preliminary data.</text>
</comment>
<dbReference type="EMBL" id="JAHRIM010080140">
    <property type="protein sequence ID" value="MEQ2274545.1"/>
    <property type="molecule type" value="Genomic_DNA"/>
</dbReference>
<evidence type="ECO:0000313" key="2">
    <source>
        <dbReference type="Proteomes" id="UP001444071"/>
    </source>
</evidence>
<evidence type="ECO:0000313" key="1">
    <source>
        <dbReference type="EMBL" id="MEQ2274545.1"/>
    </source>
</evidence>
<reference evidence="1 2" key="1">
    <citation type="submission" date="2021-06" db="EMBL/GenBank/DDBJ databases">
        <authorList>
            <person name="Palmer J.M."/>
        </authorList>
    </citation>
    <scope>NUCLEOTIDE SEQUENCE [LARGE SCALE GENOMIC DNA]</scope>
    <source>
        <strain evidence="1 2">XR_2019</strain>
        <tissue evidence="1">Muscle</tissue>
    </source>
</reference>
<protein>
    <submittedName>
        <fullName evidence="1">Uncharacterized protein</fullName>
    </submittedName>
</protein>
<accession>A0ABV0WYE0</accession>
<gene>
    <name evidence="1" type="ORF">XENORESO_019184</name>
</gene>
<sequence>MAVIMALSVLKGLLGGKFWYIMTFHVPSIPTLLTNNVFGQLGGPLLCSAPTPDLDLSDPTAVVENMMMMEKTIEKDLGCSVMICLYHREEYVQSWWATKGVPPIALIKLTTAGKLQATCLYSSRLRLGYRSR</sequence>
<dbReference type="Proteomes" id="UP001444071">
    <property type="component" value="Unassembled WGS sequence"/>
</dbReference>
<keyword evidence="2" id="KW-1185">Reference proteome</keyword>
<name>A0ABV0WYE0_9TELE</name>